<evidence type="ECO:0000313" key="8">
    <source>
        <dbReference type="EMBL" id="CAH2068742.1"/>
    </source>
</evidence>
<evidence type="ECO:0000256" key="4">
    <source>
        <dbReference type="ARBA" id="ARBA00022676"/>
    </source>
</evidence>
<evidence type="ECO:0000256" key="3">
    <source>
        <dbReference type="ARBA" id="ARBA00010118"/>
    </source>
</evidence>
<dbReference type="PANTHER" id="PTHR12203:SF35">
    <property type="entry name" value="PROTEIN O-GLUCOSYLTRANSFERASE 1"/>
    <property type="match status" value="1"/>
</dbReference>
<dbReference type="InterPro" id="IPR006598">
    <property type="entry name" value="CAP10"/>
</dbReference>
<dbReference type="SMART" id="SM00672">
    <property type="entry name" value="CAP10"/>
    <property type="match status" value="1"/>
</dbReference>
<dbReference type="PANTHER" id="PTHR12203">
    <property type="entry name" value="KDEL LYS-ASP-GLU-LEU CONTAINING - RELATED"/>
    <property type="match status" value="1"/>
</dbReference>
<evidence type="ECO:0000256" key="6">
    <source>
        <dbReference type="ARBA" id="ARBA00045690"/>
    </source>
</evidence>
<feature type="domain" description="Glycosyl transferase CAP10" evidence="7">
    <location>
        <begin position="118"/>
        <end position="277"/>
    </location>
</feature>
<keyword evidence="9" id="KW-1185">Reference proteome</keyword>
<dbReference type="InterPro" id="IPR051091">
    <property type="entry name" value="O-Glucosyltr/Glycosyltrsf_90"/>
</dbReference>
<keyword evidence="4" id="KW-0328">Glycosyltransferase</keyword>
<protein>
    <recommendedName>
        <fullName evidence="7">Glycosyl transferase CAP10 domain-containing protein</fullName>
    </recommendedName>
</protein>
<keyword evidence="5" id="KW-0808">Transferase</keyword>
<feature type="non-terminal residue" evidence="8">
    <location>
        <position position="1"/>
    </location>
</feature>
<organism evidence="8 9">
    <name type="scientific">Iphiclides podalirius</name>
    <name type="common">scarce swallowtail</name>
    <dbReference type="NCBI Taxonomy" id="110791"/>
    <lineage>
        <taxon>Eukaryota</taxon>
        <taxon>Metazoa</taxon>
        <taxon>Ecdysozoa</taxon>
        <taxon>Arthropoda</taxon>
        <taxon>Hexapoda</taxon>
        <taxon>Insecta</taxon>
        <taxon>Pterygota</taxon>
        <taxon>Neoptera</taxon>
        <taxon>Endopterygota</taxon>
        <taxon>Lepidoptera</taxon>
        <taxon>Glossata</taxon>
        <taxon>Ditrysia</taxon>
        <taxon>Papilionoidea</taxon>
        <taxon>Papilionidae</taxon>
        <taxon>Papilioninae</taxon>
        <taxon>Iphiclides</taxon>
    </lineage>
</organism>
<name>A0ABN8J0E6_9NEOP</name>
<evidence type="ECO:0000256" key="2">
    <source>
        <dbReference type="ARBA" id="ARBA00004922"/>
    </source>
</evidence>
<dbReference type="EMBL" id="OW152817">
    <property type="protein sequence ID" value="CAH2068742.1"/>
    <property type="molecule type" value="Genomic_DNA"/>
</dbReference>
<proteinExistence type="inferred from homology"/>
<dbReference type="Proteomes" id="UP000837857">
    <property type="component" value="Chromosome 5"/>
</dbReference>
<sequence length="277" mass="32082">MKTYDASEQCADETNCKQNKNRYSKEINELTAKINAQLKISNENYKPCYTTNCSCHKSVIDEDLSVFKNGILKEQFDIAALKGTKYQIIDGSVYRQRDCHFPSRCAGIEHYLVALAPKLPDMELIINTRDWPQINKAWGHKKAPVFSFSKTKDYYDVMYPAWSFWEGGPAISLYPTGIGRWDKHRQSISAAAEKWPWDRKEAQAFFRGSRTSEERDTLILLSRSRPDLVNAQYTKNQAWKSDVDTLYAPPAPEVSFEDHCKYKYLFNYRALDTLHSN</sequence>
<gene>
    <name evidence="8" type="ORF">IPOD504_LOCUS14523</name>
</gene>
<evidence type="ECO:0000259" key="7">
    <source>
        <dbReference type="SMART" id="SM00672"/>
    </source>
</evidence>
<evidence type="ECO:0000256" key="1">
    <source>
        <dbReference type="ARBA" id="ARBA00004319"/>
    </source>
</evidence>
<comment type="pathway">
    <text evidence="2">Protein modification; protein glycosylation.</text>
</comment>
<evidence type="ECO:0000313" key="9">
    <source>
        <dbReference type="Proteomes" id="UP000837857"/>
    </source>
</evidence>
<reference evidence="8" key="1">
    <citation type="submission" date="2022-03" db="EMBL/GenBank/DDBJ databases">
        <authorList>
            <person name="Martin H S."/>
        </authorList>
    </citation>
    <scope>NUCLEOTIDE SEQUENCE</scope>
</reference>
<comment type="similarity">
    <text evidence="3">Belongs to the glycosyltransferase 90 family.</text>
</comment>
<comment type="subcellular location">
    <subcellularLocation>
        <location evidence="1">Endoplasmic reticulum lumen</location>
    </subcellularLocation>
</comment>
<dbReference type="Pfam" id="PF05686">
    <property type="entry name" value="Glyco_transf_90"/>
    <property type="match status" value="1"/>
</dbReference>
<evidence type="ECO:0000256" key="5">
    <source>
        <dbReference type="ARBA" id="ARBA00022679"/>
    </source>
</evidence>
<accession>A0ABN8J0E6</accession>
<comment type="function">
    <text evidence="6">Protein O-glucosyltransferase. Catalyzes the reaction that attaches glucose through an O-glycosidic linkage to a conserved serine residue found in the consensus sequence C-X-S-X-[PA]-C in epidermal growth factor-like repeats. Regulates Notch signaling by glucosylating Notch in the ER, glucosylation is required for the correct folding and cleavage of Notch.</text>
</comment>